<organism evidence="5">
    <name type="scientific">Nippostrongylus brasiliensis</name>
    <name type="common">Rat hookworm</name>
    <dbReference type="NCBI Taxonomy" id="27835"/>
    <lineage>
        <taxon>Eukaryota</taxon>
        <taxon>Metazoa</taxon>
        <taxon>Ecdysozoa</taxon>
        <taxon>Nematoda</taxon>
        <taxon>Chromadorea</taxon>
        <taxon>Rhabditida</taxon>
        <taxon>Rhabditina</taxon>
        <taxon>Rhabditomorpha</taxon>
        <taxon>Strongyloidea</taxon>
        <taxon>Heligmosomidae</taxon>
        <taxon>Nippostrongylus</taxon>
    </lineage>
</organism>
<name>A0A0N4YTZ8_NIPBR</name>
<sequence>MPLVYRMGTRRVSSPSGDFTLFFTIQSPFSNFHPCRFHQVAMDGSRRRFSCVEQYYMYSKALSAGDKTAAEQIMAETDPKNMKRIGMKIAGFNRERWDSVSSTVMEQALEAKFMQDARLRHLLFLTHGSRLVECSPSDVIWGIGLPIDSPDAVNPQRWRGKNRLGTLMDTVREKLWAMEEYRALREDVETQMNLFPGYADLFFSSKITRSRHSIGTSDLYTDSTTPHMYRQRRSSGDALRAKRCAQAEEELIAAVCVEKRRRTQPGTAPKRSRTETDDSMLEGSKSQALLDVVDPTIQEILLPGEVSMDKDSPPRAGLSPPEENHLESKNKEEVAERLRSACQTDANHSDSALEPADLEFKMRKKLTARRSTAEEGMEEVGVLIFLFPLIFIG</sequence>
<dbReference type="PANTHER" id="PTHR48134">
    <property type="entry name" value="GLYCOPROTEIN 96-92-RELATED-RELATED"/>
    <property type="match status" value="1"/>
</dbReference>
<dbReference type="Pfam" id="PF08719">
    <property type="entry name" value="NADAR"/>
    <property type="match status" value="1"/>
</dbReference>
<reference evidence="3 4" key="2">
    <citation type="submission" date="2018-11" db="EMBL/GenBank/DDBJ databases">
        <authorList>
            <consortium name="Pathogen Informatics"/>
        </authorList>
    </citation>
    <scope>NUCLEOTIDE SEQUENCE [LARGE SCALE GENOMIC DNA]</scope>
</reference>
<feature type="compositionally biased region" description="Basic and acidic residues" evidence="1">
    <location>
        <begin position="322"/>
        <end position="333"/>
    </location>
</feature>
<evidence type="ECO:0000313" key="3">
    <source>
        <dbReference type="EMBL" id="VDL84459.1"/>
    </source>
</evidence>
<dbReference type="InterPro" id="IPR037238">
    <property type="entry name" value="YbiA-like_sf"/>
</dbReference>
<reference evidence="5" key="1">
    <citation type="submission" date="2017-02" db="UniProtKB">
        <authorList>
            <consortium name="WormBaseParasite"/>
        </authorList>
    </citation>
    <scope>IDENTIFICATION</scope>
</reference>
<dbReference type="InterPro" id="IPR012816">
    <property type="entry name" value="NADAR"/>
</dbReference>
<evidence type="ECO:0000313" key="5">
    <source>
        <dbReference type="WBParaSite" id="NBR_0002072001-mRNA-1"/>
    </source>
</evidence>
<protein>
    <submittedName>
        <fullName evidence="5">DUF1768 domain-containing protein</fullName>
    </submittedName>
</protein>
<dbReference type="CDD" id="cd15457">
    <property type="entry name" value="NADAR"/>
    <property type="match status" value="1"/>
</dbReference>
<dbReference type="WBParaSite" id="NBR_0002072001-mRNA-1">
    <property type="protein sequence ID" value="NBR_0002072001-mRNA-1"/>
    <property type="gene ID" value="NBR_0002072001"/>
</dbReference>
<dbReference type="AlphaFoldDB" id="A0A0N4YTZ8"/>
<dbReference type="Gene3D" id="1.10.357.40">
    <property type="entry name" value="YbiA-like"/>
    <property type="match status" value="1"/>
</dbReference>
<accession>A0A0N4YTZ8</accession>
<dbReference type="NCBIfam" id="TIGR02464">
    <property type="entry name" value="ribofla_fusion"/>
    <property type="match status" value="1"/>
</dbReference>
<feature type="region of interest" description="Disordered" evidence="1">
    <location>
        <begin position="303"/>
        <end position="333"/>
    </location>
</feature>
<dbReference type="SUPFAM" id="SSF143990">
    <property type="entry name" value="YbiA-like"/>
    <property type="match status" value="1"/>
</dbReference>
<feature type="region of interest" description="Disordered" evidence="1">
    <location>
        <begin position="262"/>
        <end position="287"/>
    </location>
</feature>
<keyword evidence="4" id="KW-1185">Reference proteome</keyword>
<evidence type="ECO:0000256" key="1">
    <source>
        <dbReference type="SAM" id="MobiDB-lite"/>
    </source>
</evidence>
<dbReference type="STRING" id="27835.A0A0N4YTZ8"/>
<dbReference type="Proteomes" id="UP000271162">
    <property type="component" value="Unassembled WGS sequence"/>
</dbReference>
<dbReference type="PANTHER" id="PTHR48134:SF2">
    <property type="entry name" value="OS04G0609100 PROTEIN"/>
    <property type="match status" value="1"/>
</dbReference>
<evidence type="ECO:0000313" key="4">
    <source>
        <dbReference type="Proteomes" id="UP000271162"/>
    </source>
</evidence>
<feature type="domain" description="NADAR" evidence="2">
    <location>
        <begin position="26"/>
        <end position="176"/>
    </location>
</feature>
<evidence type="ECO:0000259" key="2">
    <source>
        <dbReference type="Pfam" id="PF08719"/>
    </source>
</evidence>
<proteinExistence type="predicted"/>
<gene>
    <name evidence="3" type="ORF">NBR_LOCUS20721</name>
</gene>
<dbReference type="EMBL" id="UYSL01025447">
    <property type="protein sequence ID" value="VDL84459.1"/>
    <property type="molecule type" value="Genomic_DNA"/>
</dbReference>